<dbReference type="SUPFAM" id="SSF55874">
    <property type="entry name" value="ATPase domain of HSP90 chaperone/DNA topoisomerase II/histidine kinase"/>
    <property type="match status" value="1"/>
</dbReference>
<dbReference type="CDD" id="cd00130">
    <property type="entry name" value="PAS"/>
    <property type="match status" value="1"/>
</dbReference>
<dbReference type="GO" id="GO:0005524">
    <property type="term" value="F:ATP binding"/>
    <property type="evidence" value="ECO:0007669"/>
    <property type="project" value="UniProtKB-KW"/>
</dbReference>
<comment type="caution">
    <text evidence="15">The sequence shown here is derived from an EMBL/GenBank/DDBJ whole genome shotgun (WGS) entry which is preliminary data.</text>
</comment>
<dbReference type="SMART" id="SM00388">
    <property type="entry name" value="HisKA"/>
    <property type="match status" value="1"/>
</dbReference>
<dbReference type="PRINTS" id="PR00344">
    <property type="entry name" value="BCTRLSENSOR"/>
</dbReference>
<dbReference type="InterPro" id="IPR003594">
    <property type="entry name" value="HATPase_dom"/>
</dbReference>
<dbReference type="PROSITE" id="PS50113">
    <property type="entry name" value="PAC"/>
    <property type="match status" value="1"/>
</dbReference>
<evidence type="ECO:0000256" key="10">
    <source>
        <dbReference type="SAM" id="Coils"/>
    </source>
</evidence>
<dbReference type="Pfam" id="PF02518">
    <property type="entry name" value="HATPase_c"/>
    <property type="match status" value="1"/>
</dbReference>
<dbReference type="InterPro" id="IPR036097">
    <property type="entry name" value="HisK_dim/P_sf"/>
</dbReference>
<evidence type="ECO:0000256" key="7">
    <source>
        <dbReference type="ARBA" id="ARBA00022840"/>
    </source>
</evidence>
<dbReference type="InterPro" id="IPR035965">
    <property type="entry name" value="PAS-like_dom_sf"/>
</dbReference>
<dbReference type="InterPro" id="IPR004358">
    <property type="entry name" value="Sig_transdc_His_kin-like_C"/>
</dbReference>
<dbReference type="NCBIfam" id="TIGR00229">
    <property type="entry name" value="sensory_box"/>
    <property type="match status" value="2"/>
</dbReference>
<protein>
    <recommendedName>
        <fullName evidence="2">histidine kinase</fullName>
        <ecNumber evidence="2">2.7.13.3</ecNumber>
    </recommendedName>
</protein>
<dbReference type="Pfam" id="PF00072">
    <property type="entry name" value="Response_reg"/>
    <property type="match status" value="2"/>
</dbReference>
<dbReference type="SUPFAM" id="SSF52172">
    <property type="entry name" value="CheY-like"/>
    <property type="match status" value="2"/>
</dbReference>
<dbReference type="PANTHER" id="PTHR43065:SF46">
    <property type="entry name" value="C4-DICARBOXYLATE TRANSPORT SENSOR PROTEIN DCTB"/>
    <property type="match status" value="1"/>
</dbReference>
<evidence type="ECO:0000256" key="9">
    <source>
        <dbReference type="PROSITE-ProRule" id="PRU00169"/>
    </source>
</evidence>
<dbReference type="SMART" id="SM00387">
    <property type="entry name" value="HATPase_c"/>
    <property type="match status" value="1"/>
</dbReference>
<dbReference type="InterPro" id="IPR000014">
    <property type="entry name" value="PAS"/>
</dbReference>
<evidence type="ECO:0000256" key="3">
    <source>
        <dbReference type="ARBA" id="ARBA00022553"/>
    </source>
</evidence>
<feature type="domain" description="PAS" evidence="13">
    <location>
        <begin position="310"/>
        <end position="352"/>
    </location>
</feature>
<dbReference type="CDD" id="cd00082">
    <property type="entry name" value="HisKA"/>
    <property type="match status" value="1"/>
</dbReference>
<dbReference type="InterPro" id="IPR013655">
    <property type="entry name" value="PAS_fold_3"/>
</dbReference>
<dbReference type="InterPro" id="IPR000700">
    <property type="entry name" value="PAS-assoc_C"/>
</dbReference>
<feature type="coiled-coil region" evidence="10">
    <location>
        <begin position="399"/>
        <end position="426"/>
    </location>
</feature>
<keyword evidence="7" id="KW-0067">ATP-binding</keyword>
<gene>
    <name evidence="15" type="ORF">EDC65_4449</name>
</gene>
<dbReference type="SMART" id="SM00086">
    <property type="entry name" value="PAC"/>
    <property type="match status" value="2"/>
</dbReference>
<dbReference type="EMBL" id="RJKX01000016">
    <property type="protein sequence ID" value="ROP83800.1"/>
    <property type="molecule type" value="Genomic_DNA"/>
</dbReference>
<name>A0A3N1KYT7_9PROT</name>
<feature type="domain" description="PAC" evidence="14">
    <location>
        <begin position="219"/>
        <end position="270"/>
    </location>
</feature>
<evidence type="ECO:0000313" key="15">
    <source>
        <dbReference type="EMBL" id="ROP83800.1"/>
    </source>
</evidence>
<sequence length="796" mass="87315">MPDPQGRVTILLLEDSEIDAELTRLHLAAGRHEYQIVHATDRAGFVASLEAGGLDLVLADYLLPGFDGLQALRLARIYAPDVPFLFVSGVVGEEFATDALKQGATDYVMKRNLQRLPAAVDRALTEARERNERRRAELALRASEVGLRLAVDAARLGLWDFEPATGRMACDRRCRSLFGIPGDGDFDFDDFLGGCHADDRAAVRVAILAATDPTGTGEVVEEHRTLRPDGGERWVATHGRAFFENGVCTRVIGVVQDVTERQRTEAELRRLNEALGARVEERTRERDRAWRLSRDLMVVKRLDTTPVALNPAWQDVLGWREGELMGGRLVELVHPDDQPIAVAAVQAMRDRGLIERFENRYRRRDGSYRWIAWTAVPADDLIYAVGRDVTEEKLATAELAAANRQLLAQIEERERIEATLRQMQRLEAVGQLTSGVAHDFNNLLTIILGNIGFAERALEREGAAEQLRRRLGHMRTAAERGAKLTDQLLSFSRRQRLEPKPTDLNETVEGMRELLQSTLGGSVRLRRMLAPDLWPALVDPTQIELIILNLAINARDAMRVGGSLTISTANTTLAAEHRRPEEPGPGEYVMLSVMDTGTGMTPDVLAKAFEPFFTTKKVGEGSGLGLAQVYGFAKQSGGGVAIDTEAGQGTTIRVYLPRADGEAVRPVARIADARADGSGDGRTILVVDDDAAVREVTASRLRELGYQVIEAGSGGRALEILDGGRPLDLLLLDYAMPGMNGAEVAREAAQRRPDLAVMFITGFADLGALADVSDDRIVPKPYNDAELASKVRKALA</sequence>
<dbReference type="EC" id="2.7.13.3" evidence="2"/>
<feature type="domain" description="Response regulatory" evidence="12">
    <location>
        <begin position="683"/>
        <end position="795"/>
    </location>
</feature>
<proteinExistence type="predicted"/>
<dbReference type="InterPro" id="IPR001789">
    <property type="entry name" value="Sig_transdc_resp-reg_receiver"/>
</dbReference>
<dbReference type="Gene3D" id="3.40.50.2300">
    <property type="match status" value="2"/>
</dbReference>
<dbReference type="RefSeq" id="WP_123693643.1">
    <property type="nucleotide sequence ID" value="NZ_AP019700.1"/>
</dbReference>
<dbReference type="SMART" id="SM00091">
    <property type="entry name" value="PAS"/>
    <property type="match status" value="1"/>
</dbReference>
<dbReference type="InterPro" id="IPR003661">
    <property type="entry name" value="HisK_dim/P_dom"/>
</dbReference>
<dbReference type="SMART" id="SM00448">
    <property type="entry name" value="REC"/>
    <property type="match status" value="2"/>
</dbReference>
<dbReference type="InterPro" id="IPR011006">
    <property type="entry name" value="CheY-like_superfamily"/>
</dbReference>
<dbReference type="Pfam" id="PF08447">
    <property type="entry name" value="PAS_3"/>
    <property type="match status" value="2"/>
</dbReference>
<feature type="domain" description="Response regulatory" evidence="12">
    <location>
        <begin position="9"/>
        <end position="125"/>
    </location>
</feature>
<keyword evidence="10" id="KW-0175">Coiled coil</keyword>
<keyword evidence="4" id="KW-0808">Transferase</keyword>
<dbReference type="Gene3D" id="1.10.287.130">
    <property type="match status" value="1"/>
</dbReference>
<dbReference type="SUPFAM" id="SSF55785">
    <property type="entry name" value="PYP-like sensor domain (PAS domain)"/>
    <property type="match status" value="2"/>
</dbReference>
<dbReference type="AlphaFoldDB" id="A0A3N1KYT7"/>
<dbReference type="GO" id="GO:0000155">
    <property type="term" value="F:phosphorelay sensor kinase activity"/>
    <property type="evidence" value="ECO:0007669"/>
    <property type="project" value="InterPro"/>
</dbReference>
<evidence type="ECO:0000256" key="1">
    <source>
        <dbReference type="ARBA" id="ARBA00000085"/>
    </source>
</evidence>
<organism evidence="15 16">
    <name type="scientific">Stella humosa</name>
    <dbReference type="NCBI Taxonomy" id="94"/>
    <lineage>
        <taxon>Bacteria</taxon>
        <taxon>Pseudomonadati</taxon>
        <taxon>Pseudomonadota</taxon>
        <taxon>Alphaproteobacteria</taxon>
        <taxon>Rhodospirillales</taxon>
        <taxon>Stellaceae</taxon>
        <taxon>Stella</taxon>
    </lineage>
</organism>
<dbReference type="SUPFAM" id="SSF47384">
    <property type="entry name" value="Homodimeric domain of signal transducing histidine kinase"/>
    <property type="match status" value="1"/>
</dbReference>
<evidence type="ECO:0000256" key="2">
    <source>
        <dbReference type="ARBA" id="ARBA00012438"/>
    </source>
</evidence>
<evidence type="ECO:0000259" key="12">
    <source>
        <dbReference type="PROSITE" id="PS50110"/>
    </source>
</evidence>
<dbReference type="Gene3D" id="2.10.70.100">
    <property type="match status" value="1"/>
</dbReference>
<accession>A0A3N1KYT7</accession>
<keyword evidence="8" id="KW-0902">Two-component regulatory system</keyword>
<dbReference type="InterPro" id="IPR001610">
    <property type="entry name" value="PAC"/>
</dbReference>
<dbReference type="Pfam" id="PF00512">
    <property type="entry name" value="HisKA"/>
    <property type="match status" value="1"/>
</dbReference>
<evidence type="ECO:0000256" key="8">
    <source>
        <dbReference type="ARBA" id="ARBA00023012"/>
    </source>
</evidence>
<dbReference type="CDD" id="cd00156">
    <property type="entry name" value="REC"/>
    <property type="match status" value="1"/>
</dbReference>
<feature type="modified residue" description="4-aspartylphosphate" evidence="9">
    <location>
        <position position="60"/>
    </location>
</feature>
<dbReference type="PROSITE" id="PS50112">
    <property type="entry name" value="PAS"/>
    <property type="match status" value="1"/>
</dbReference>
<dbReference type="OrthoDB" id="9796100at2"/>
<dbReference type="Gene3D" id="3.30.450.20">
    <property type="entry name" value="PAS domain"/>
    <property type="match status" value="2"/>
</dbReference>
<dbReference type="InterPro" id="IPR036890">
    <property type="entry name" value="HATPase_C_sf"/>
</dbReference>
<reference evidence="15 16" key="1">
    <citation type="submission" date="2018-11" db="EMBL/GenBank/DDBJ databases">
        <title>Genomic Encyclopedia of Type Strains, Phase IV (KMG-IV): sequencing the most valuable type-strain genomes for metagenomic binning, comparative biology and taxonomic classification.</title>
        <authorList>
            <person name="Goeker M."/>
        </authorList>
    </citation>
    <scope>NUCLEOTIDE SEQUENCE [LARGE SCALE GENOMIC DNA]</scope>
    <source>
        <strain evidence="15 16">DSM 5900</strain>
    </source>
</reference>
<feature type="modified residue" description="4-aspartylphosphate" evidence="9">
    <location>
        <position position="733"/>
    </location>
</feature>
<evidence type="ECO:0000313" key="16">
    <source>
        <dbReference type="Proteomes" id="UP000278222"/>
    </source>
</evidence>
<keyword evidence="3 9" id="KW-0597">Phosphoprotein</keyword>
<evidence type="ECO:0000256" key="5">
    <source>
        <dbReference type="ARBA" id="ARBA00022741"/>
    </source>
</evidence>
<evidence type="ECO:0000259" key="14">
    <source>
        <dbReference type="PROSITE" id="PS50113"/>
    </source>
</evidence>
<evidence type="ECO:0000256" key="4">
    <source>
        <dbReference type="ARBA" id="ARBA00022679"/>
    </source>
</evidence>
<dbReference type="Proteomes" id="UP000278222">
    <property type="component" value="Unassembled WGS sequence"/>
</dbReference>
<dbReference type="Gene3D" id="3.30.565.10">
    <property type="entry name" value="Histidine kinase-like ATPase, C-terminal domain"/>
    <property type="match status" value="1"/>
</dbReference>
<dbReference type="PROSITE" id="PS50110">
    <property type="entry name" value="RESPONSE_REGULATORY"/>
    <property type="match status" value="2"/>
</dbReference>
<feature type="domain" description="Histidine kinase" evidence="11">
    <location>
        <begin position="435"/>
        <end position="660"/>
    </location>
</feature>
<dbReference type="InterPro" id="IPR005467">
    <property type="entry name" value="His_kinase_dom"/>
</dbReference>
<evidence type="ECO:0000259" key="13">
    <source>
        <dbReference type="PROSITE" id="PS50112"/>
    </source>
</evidence>
<evidence type="ECO:0000256" key="6">
    <source>
        <dbReference type="ARBA" id="ARBA00022777"/>
    </source>
</evidence>
<evidence type="ECO:0000259" key="11">
    <source>
        <dbReference type="PROSITE" id="PS50109"/>
    </source>
</evidence>
<keyword evidence="5" id="KW-0547">Nucleotide-binding</keyword>
<dbReference type="PANTHER" id="PTHR43065">
    <property type="entry name" value="SENSOR HISTIDINE KINASE"/>
    <property type="match status" value="1"/>
</dbReference>
<keyword evidence="6" id="KW-0418">Kinase</keyword>
<comment type="catalytic activity">
    <reaction evidence="1">
        <text>ATP + protein L-histidine = ADP + protein N-phospho-L-histidine.</text>
        <dbReference type="EC" id="2.7.13.3"/>
    </reaction>
</comment>
<keyword evidence="16" id="KW-1185">Reference proteome</keyword>
<dbReference type="PROSITE" id="PS50109">
    <property type="entry name" value="HIS_KIN"/>
    <property type="match status" value="1"/>
</dbReference>